<evidence type="ECO:0000256" key="2">
    <source>
        <dbReference type="ARBA" id="ARBA00022690"/>
    </source>
</evidence>
<evidence type="ECO:0000256" key="3">
    <source>
        <dbReference type="ARBA" id="ARBA00022900"/>
    </source>
</evidence>
<dbReference type="GO" id="GO:0004867">
    <property type="term" value="F:serine-type endopeptidase inhibitor activity"/>
    <property type="evidence" value="ECO:0007669"/>
    <property type="project" value="UniProtKB-KW"/>
</dbReference>
<dbReference type="Pfam" id="PF00079">
    <property type="entry name" value="Serpin"/>
    <property type="match status" value="1"/>
</dbReference>
<organism evidence="5">
    <name type="scientific">Schizaphis graminum</name>
    <name type="common">Green bug aphid</name>
    <dbReference type="NCBI Taxonomy" id="13262"/>
    <lineage>
        <taxon>Eukaryota</taxon>
        <taxon>Metazoa</taxon>
        <taxon>Ecdysozoa</taxon>
        <taxon>Arthropoda</taxon>
        <taxon>Hexapoda</taxon>
        <taxon>Insecta</taxon>
        <taxon>Pterygota</taxon>
        <taxon>Neoptera</taxon>
        <taxon>Paraneoptera</taxon>
        <taxon>Hemiptera</taxon>
        <taxon>Sternorrhyncha</taxon>
        <taxon>Aphidomorpha</taxon>
        <taxon>Aphidoidea</taxon>
        <taxon>Aphididae</taxon>
        <taxon>Aphidini</taxon>
        <taxon>Schizaphis</taxon>
    </lineage>
</organism>
<evidence type="ECO:0000259" key="4">
    <source>
        <dbReference type="Pfam" id="PF00079"/>
    </source>
</evidence>
<dbReference type="Gene3D" id="2.30.39.10">
    <property type="entry name" value="Alpha-1-antitrypsin, domain 1"/>
    <property type="match status" value="1"/>
</dbReference>
<dbReference type="PANTHER" id="PTHR11461">
    <property type="entry name" value="SERINE PROTEASE INHIBITOR, SERPIN"/>
    <property type="match status" value="1"/>
</dbReference>
<comment type="similarity">
    <text evidence="1">Belongs to the serpin family.</text>
</comment>
<dbReference type="Gene3D" id="3.30.497.10">
    <property type="entry name" value="Antithrombin, subunit I, domain 2"/>
    <property type="match status" value="1"/>
</dbReference>
<dbReference type="InterPro" id="IPR042185">
    <property type="entry name" value="Serpin_sf_2"/>
</dbReference>
<dbReference type="InterPro" id="IPR023796">
    <property type="entry name" value="Serpin_dom"/>
</dbReference>
<dbReference type="InterPro" id="IPR023795">
    <property type="entry name" value="Serpin_CS"/>
</dbReference>
<name>A0A2S2P822_SCHGA</name>
<keyword evidence="2" id="KW-0646">Protease inhibitor</keyword>
<protein>
    <submittedName>
        <fullName evidence="5">Serpin B8</fullName>
    </submittedName>
</protein>
<sequence>MIPQTGMFKIGYVPQLKCLAAELMFETDKVSMLIMMPDDVNGSELMIERLSKDNFLDILDSLGYQNSEVLLPQLAAFTNGLDLEPFFKKLGVKAAFNQTVGGGDNNSNKTSSMSGNHGSKSPVVTLLSMKQNAYFSMSFITINSVGSVGTKLGIHPSASRQKRGIATKVVFDRPFVFFVYNKLTGLIMLAGKITNPTQVPNTSK</sequence>
<dbReference type="PROSITE" id="PS00284">
    <property type="entry name" value="SERPIN"/>
    <property type="match status" value="1"/>
</dbReference>
<reference evidence="5" key="1">
    <citation type="submission" date="2018-04" db="EMBL/GenBank/DDBJ databases">
        <title>Transcriptome of Schizaphis graminum biotype I.</title>
        <authorList>
            <person name="Scully E.D."/>
            <person name="Geib S.M."/>
            <person name="Palmer N.A."/>
            <person name="Koch K."/>
            <person name="Bradshaw J."/>
            <person name="Heng-Moss T."/>
            <person name="Sarath G."/>
        </authorList>
    </citation>
    <scope>NUCLEOTIDE SEQUENCE</scope>
</reference>
<dbReference type="GO" id="GO:0005615">
    <property type="term" value="C:extracellular space"/>
    <property type="evidence" value="ECO:0007669"/>
    <property type="project" value="InterPro"/>
</dbReference>
<proteinExistence type="inferred from homology"/>
<evidence type="ECO:0000256" key="1">
    <source>
        <dbReference type="ARBA" id="ARBA00009500"/>
    </source>
</evidence>
<dbReference type="InterPro" id="IPR042178">
    <property type="entry name" value="Serpin_sf_1"/>
</dbReference>
<dbReference type="SUPFAM" id="SSF56574">
    <property type="entry name" value="Serpins"/>
    <property type="match status" value="1"/>
</dbReference>
<dbReference type="EMBL" id="GGMR01012903">
    <property type="protein sequence ID" value="MBY25522.1"/>
    <property type="molecule type" value="Transcribed_RNA"/>
</dbReference>
<gene>
    <name evidence="5" type="primary">SERPINB8</name>
    <name evidence="5" type="ORF">g.36122</name>
</gene>
<dbReference type="AlphaFoldDB" id="A0A2S2P822"/>
<keyword evidence="3" id="KW-0722">Serine protease inhibitor</keyword>
<accession>A0A2S2P822</accession>
<feature type="domain" description="Serpin" evidence="4">
    <location>
        <begin position="1"/>
        <end position="196"/>
    </location>
</feature>
<dbReference type="InterPro" id="IPR036186">
    <property type="entry name" value="Serpin_sf"/>
</dbReference>
<dbReference type="InterPro" id="IPR000215">
    <property type="entry name" value="Serpin_fam"/>
</dbReference>
<dbReference type="PANTHER" id="PTHR11461:SF211">
    <property type="entry name" value="GH10112P-RELATED"/>
    <property type="match status" value="1"/>
</dbReference>
<evidence type="ECO:0000313" key="5">
    <source>
        <dbReference type="EMBL" id="MBY25522.1"/>
    </source>
</evidence>
<dbReference type="Gene3D" id="2.10.310.10">
    <property type="entry name" value="Serpins superfamily"/>
    <property type="match status" value="1"/>
</dbReference>